<dbReference type="Pfam" id="PF08238">
    <property type="entry name" value="Sel1"/>
    <property type="match status" value="2"/>
</dbReference>
<dbReference type="Gene3D" id="1.25.40.10">
    <property type="entry name" value="Tetratricopeptide repeat domain"/>
    <property type="match status" value="1"/>
</dbReference>
<accession>A0A4U8Z7D9</accession>
<dbReference type="KEGG" id="mtun:MTUNDRAET4_0041.2"/>
<organism evidence="1 2">
    <name type="scientific">Methylocella tundrae</name>
    <dbReference type="NCBI Taxonomy" id="227605"/>
    <lineage>
        <taxon>Bacteria</taxon>
        <taxon>Pseudomonadati</taxon>
        <taxon>Pseudomonadota</taxon>
        <taxon>Alphaproteobacteria</taxon>
        <taxon>Hyphomicrobiales</taxon>
        <taxon>Beijerinckiaceae</taxon>
        <taxon>Methylocella</taxon>
    </lineage>
</organism>
<reference evidence="1 2" key="1">
    <citation type="submission" date="2019-03" db="EMBL/GenBank/DDBJ databases">
        <authorList>
            <person name="Kox A.R. M."/>
        </authorList>
    </citation>
    <scope>NUCLEOTIDE SEQUENCE [LARGE SCALE GENOMIC DNA]</scope>
    <source>
        <strain evidence="1">MTUNDRAET4 annotated genome</strain>
        <plasmid evidence="2">3</plasmid>
    </source>
</reference>
<dbReference type="PANTHER" id="PTHR11102:SF160">
    <property type="entry name" value="ERAD-ASSOCIATED E3 UBIQUITIN-PROTEIN LIGASE COMPONENT HRD3"/>
    <property type="match status" value="1"/>
</dbReference>
<dbReference type="PANTHER" id="PTHR11102">
    <property type="entry name" value="SEL-1-LIKE PROTEIN"/>
    <property type="match status" value="1"/>
</dbReference>
<evidence type="ECO:0000313" key="2">
    <source>
        <dbReference type="Proteomes" id="UP000294360"/>
    </source>
</evidence>
<gene>
    <name evidence="1" type="ORF">MTUNDRAET4_0041</name>
</gene>
<evidence type="ECO:0000313" key="1">
    <source>
        <dbReference type="EMBL" id="VFU17454.1"/>
    </source>
</evidence>
<dbReference type="Proteomes" id="UP000294360">
    <property type="component" value="Plasmid 3"/>
</dbReference>
<dbReference type="RefSeq" id="WP_166796077.1">
    <property type="nucleotide sequence ID" value="NZ_CP139087.1"/>
</dbReference>
<geneLocation type="plasmid" evidence="1 2">
    <name>3</name>
</geneLocation>
<name>A0A4U8Z7D9_METTU</name>
<dbReference type="AlphaFoldDB" id="A0A4U8Z7D9"/>
<evidence type="ECO:0008006" key="3">
    <source>
        <dbReference type="Google" id="ProtNLM"/>
    </source>
</evidence>
<proteinExistence type="predicted"/>
<protein>
    <recommendedName>
        <fullName evidence="3">Sel1 repeat family protein</fullName>
    </recommendedName>
</protein>
<dbReference type="InterPro" id="IPR006597">
    <property type="entry name" value="Sel1-like"/>
</dbReference>
<sequence>MRPIDFQKFIADEGYILAPDFAKKRKALKHAARRGDAAAQCSLGTLCLHGYGVPQNLAAAAKWFEKAANQGDCNAQFFLGEMYWGGEGIRRDVEQAAKWFRRAASQGDVQAQRALAILGGASDRIDENRTLAAGAITRTRAA</sequence>
<dbReference type="EMBL" id="LR536452">
    <property type="protein sequence ID" value="VFU17454.1"/>
    <property type="molecule type" value="Genomic_DNA"/>
</dbReference>
<keyword evidence="1" id="KW-0614">Plasmid</keyword>
<dbReference type="SMART" id="SM00671">
    <property type="entry name" value="SEL1"/>
    <property type="match status" value="2"/>
</dbReference>
<dbReference type="SUPFAM" id="SSF81901">
    <property type="entry name" value="HCP-like"/>
    <property type="match status" value="1"/>
</dbReference>
<dbReference type="InterPro" id="IPR011990">
    <property type="entry name" value="TPR-like_helical_dom_sf"/>
</dbReference>
<dbReference type="InterPro" id="IPR050767">
    <property type="entry name" value="Sel1_AlgK"/>
</dbReference>